<dbReference type="EMBL" id="LR796208">
    <property type="protein sequence ID" value="CAB4127230.1"/>
    <property type="molecule type" value="Genomic_DNA"/>
</dbReference>
<evidence type="ECO:0000313" key="1">
    <source>
        <dbReference type="EMBL" id="CAB4127230.1"/>
    </source>
</evidence>
<proteinExistence type="predicted"/>
<organism evidence="1">
    <name type="scientific">uncultured Caudovirales phage</name>
    <dbReference type="NCBI Taxonomy" id="2100421"/>
    <lineage>
        <taxon>Viruses</taxon>
        <taxon>Duplodnaviria</taxon>
        <taxon>Heunggongvirae</taxon>
        <taxon>Uroviricota</taxon>
        <taxon>Caudoviricetes</taxon>
        <taxon>Peduoviridae</taxon>
        <taxon>Maltschvirus</taxon>
        <taxon>Maltschvirus maltsch</taxon>
    </lineage>
</organism>
<sequence>MKHKHCDLIKAWAEGAEIQHFCTYDNRWVDNEAPAWSSCAEYRIKPKNEFLKFRNALLKFRDGNVLIHAYYPRDYERIEESDCFVNWIGEEQTVNIGWLQ</sequence>
<protein>
    <submittedName>
        <fullName evidence="1">Uncharacterized protein</fullName>
    </submittedName>
</protein>
<gene>
    <name evidence="1" type="ORF">UFOVP84_83</name>
</gene>
<reference evidence="1" key="1">
    <citation type="submission" date="2020-04" db="EMBL/GenBank/DDBJ databases">
        <authorList>
            <person name="Chiriac C."/>
            <person name="Salcher M."/>
            <person name="Ghai R."/>
            <person name="Kavagutti S V."/>
        </authorList>
    </citation>
    <scope>NUCLEOTIDE SEQUENCE</scope>
</reference>
<accession>A0A6J5L3X4</accession>
<name>A0A6J5L3X4_9CAUD</name>